<dbReference type="EMBL" id="BFEA01000134">
    <property type="protein sequence ID" value="GBG70688.1"/>
    <property type="molecule type" value="Genomic_DNA"/>
</dbReference>
<evidence type="ECO:0000313" key="2">
    <source>
        <dbReference type="Proteomes" id="UP000265515"/>
    </source>
</evidence>
<proteinExistence type="predicted"/>
<comment type="caution">
    <text evidence="1">The sequence shown here is derived from an EMBL/GenBank/DDBJ whole genome shotgun (WGS) entry which is preliminary data.</text>
</comment>
<dbReference type="Proteomes" id="UP000265515">
    <property type="component" value="Unassembled WGS sequence"/>
</dbReference>
<dbReference type="Gramene" id="GBG70688">
    <property type="protein sequence ID" value="GBG70688"/>
    <property type="gene ID" value="CBR_g7987"/>
</dbReference>
<evidence type="ECO:0000313" key="1">
    <source>
        <dbReference type="EMBL" id="GBG70688.1"/>
    </source>
</evidence>
<sequence>MDVMCFNFDRILDSIQKKNHFLSTMVQPRHKVAFILDLVYRICKKIPRDSKGDRWTAQELFQLIAGKPDRFLSTLKDVDLMGLLLSQLIESCAHLLWPGESSSDIAELLGSEMALSSFPAIALDALQPLLSFIESGKATVTPTIRTKLLASKLSLSLFSAQAASVQ</sequence>
<reference evidence="1 2" key="1">
    <citation type="journal article" date="2018" name="Cell">
        <title>The Chara Genome: Secondary Complexity and Implications for Plant Terrestrialization.</title>
        <authorList>
            <person name="Nishiyama T."/>
            <person name="Sakayama H."/>
            <person name="Vries J.D."/>
            <person name="Buschmann H."/>
            <person name="Saint-Marcoux D."/>
            <person name="Ullrich K.K."/>
            <person name="Haas F.B."/>
            <person name="Vanderstraeten L."/>
            <person name="Becker D."/>
            <person name="Lang D."/>
            <person name="Vosolsobe S."/>
            <person name="Rombauts S."/>
            <person name="Wilhelmsson P.K.I."/>
            <person name="Janitza P."/>
            <person name="Kern R."/>
            <person name="Heyl A."/>
            <person name="Rumpler F."/>
            <person name="Villalobos L.I.A.C."/>
            <person name="Clay J.M."/>
            <person name="Skokan R."/>
            <person name="Toyoda A."/>
            <person name="Suzuki Y."/>
            <person name="Kagoshima H."/>
            <person name="Schijlen E."/>
            <person name="Tajeshwar N."/>
            <person name="Catarino B."/>
            <person name="Hetherington A.J."/>
            <person name="Saltykova A."/>
            <person name="Bonnot C."/>
            <person name="Breuninger H."/>
            <person name="Symeonidi A."/>
            <person name="Radhakrishnan G.V."/>
            <person name="Van Nieuwerburgh F."/>
            <person name="Deforce D."/>
            <person name="Chang C."/>
            <person name="Karol K.G."/>
            <person name="Hedrich R."/>
            <person name="Ulvskov P."/>
            <person name="Glockner G."/>
            <person name="Delwiche C.F."/>
            <person name="Petrasek J."/>
            <person name="Van de Peer Y."/>
            <person name="Friml J."/>
            <person name="Beilby M."/>
            <person name="Dolan L."/>
            <person name="Kohara Y."/>
            <person name="Sugano S."/>
            <person name="Fujiyama A."/>
            <person name="Delaux P.-M."/>
            <person name="Quint M."/>
            <person name="TheiBen G."/>
            <person name="Hagemann M."/>
            <person name="Harholt J."/>
            <person name="Dunand C."/>
            <person name="Zachgo S."/>
            <person name="Langdale J."/>
            <person name="Maumus F."/>
            <person name="Straeten D.V.D."/>
            <person name="Gould S.B."/>
            <person name="Rensing S.A."/>
        </authorList>
    </citation>
    <scope>NUCLEOTIDE SEQUENCE [LARGE SCALE GENOMIC DNA]</scope>
    <source>
        <strain evidence="1 2">S276</strain>
    </source>
</reference>
<organism evidence="1 2">
    <name type="scientific">Chara braunii</name>
    <name type="common">Braun's stonewort</name>
    <dbReference type="NCBI Taxonomy" id="69332"/>
    <lineage>
        <taxon>Eukaryota</taxon>
        <taxon>Viridiplantae</taxon>
        <taxon>Streptophyta</taxon>
        <taxon>Charophyceae</taxon>
        <taxon>Charales</taxon>
        <taxon>Characeae</taxon>
        <taxon>Chara</taxon>
    </lineage>
</organism>
<name>A0A388KL18_CHABU</name>
<gene>
    <name evidence="1" type="ORF">CBR_g7987</name>
</gene>
<keyword evidence="2" id="KW-1185">Reference proteome</keyword>
<accession>A0A388KL18</accession>
<protein>
    <submittedName>
        <fullName evidence="1">Uncharacterized protein</fullName>
    </submittedName>
</protein>
<dbReference type="AlphaFoldDB" id="A0A388KL18"/>